<dbReference type="EMBL" id="CAADRP010000447">
    <property type="protein sequence ID" value="VFU28720.1"/>
    <property type="molecule type" value="Genomic_DNA"/>
</dbReference>
<dbReference type="AlphaFoldDB" id="A0A6N2KQA0"/>
<name>A0A6N2KQA0_SALVM</name>
<organism evidence="2">
    <name type="scientific">Salix viminalis</name>
    <name type="common">Common osier</name>
    <name type="synonym">Basket willow</name>
    <dbReference type="NCBI Taxonomy" id="40686"/>
    <lineage>
        <taxon>Eukaryota</taxon>
        <taxon>Viridiplantae</taxon>
        <taxon>Streptophyta</taxon>
        <taxon>Embryophyta</taxon>
        <taxon>Tracheophyta</taxon>
        <taxon>Spermatophyta</taxon>
        <taxon>Magnoliopsida</taxon>
        <taxon>eudicotyledons</taxon>
        <taxon>Gunneridae</taxon>
        <taxon>Pentapetalae</taxon>
        <taxon>rosids</taxon>
        <taxon>fabids</taxon>
        <taxon>Malpighiales</taxon>
        <taxon>Salicaceae</taxon>
        <taxon>Saliceae</taxon>
        <taxon>Salix</taxon>
    </lineage>
</organism>
<evidence type="ECO:0000313" key="2">
    <source>
        <dbReference type="EMBL" id="VFU28720.1"/>
    </source>
</evidence>
<protein>
    <submittedName>
        <fullName evidence="2">Uncharacterized protein</fullName>
    </submittedName>
</protein>
<gene>
    <name evidence="2" type="ORF">SVIM_LOCUS97387</name>
</gene>
<feature type="transmembrane region" description="Helical" evidence="1">
    <location>
        <begin position="6"/>
        <end position="30"/>
    </location>
</feature>
<keyword evidence="1" id="KW-0472">Membrane</keyword>
<feature type="transmembrane region" description="Helical" evidence="1">
    <location>
        <begin position="75"/>
        <end position="98"/>
    </location>
</feature>
<evidence type="ECO:0000256" key="1">
    <source>
        <dbReference type="SAM" id="Phobius"/>
    </source>
</evidence>
<proteinExistence type="predicted"/>
<sequence>MNPQLVLTQVCIPLACLLVHKCLWFLPLIYTEHKVSRNLASSGVVTHPFSNPEYTIITLSSSQVFPIWVSPPLRIGFQVLFKVCHLFFIYLGTLVICLDKSP</sequence>
<keyword evidence="1" id="KW-1133">Transmembrane helix</keyword>
<keyword evidence="1" id="KW-0812">Transmembrane</keyword>
<reference evidence="2" key="1">
    <citation type="submission" date="2019-03" db="EMBL/GenBank/DDBJ databases">
        <authorList>
            <person name="Mank J."/>
            <person name="Almeida P."/>
        </authorList>
    </citation>
    <scope>NUCLEOTIDE SEQUENCE</scope>
    <source>
        <strain evidence="2">78183</strain>
    </source>
</reference>
<accession>A0A6N2KQA0</accession>